<organism evidence="2 3">
    <name type="scientific">Sinocyclocheilus rhinocerous</name>
    <dbReference type="NCBI Taxonomy" id="307959"/>
    <lineage>
        <taxon>Eukaryota</taxon>
        <taxon>Metazoa</taxon>
        <taxon>Chordata</taxon>
        <taxon>Craniata</taxon>
        <taxon>Vertebrata</taxon>
        <taxon>Euteleostomi</taxon>
        <taxon>Actinopterygii</taxon>
        <taxon>Neopterygii</taxon>
        <taxon>Teleostei</taxon>
        <taxon>Ostariophysi</taxon>
        <taxon>Cypriniformes</taxon>
        <taxon>Cyprinidae</taxon>
        <taxon>Cyprininae</taxon>
        <taxon>Sinocyclocheilus</taxon>
    </lineage>
</organism>
<name>A0A673HQJ1_9TELE</name>
<reference evidence="2" key="1">
    <citation type="submission" date="2025-08" db="UniProtKB">
        <authorList>
            <consortium name="Ensembl"/>
        </authorList>
    </citation>
    <scope>IDENTIFICATION</scope>
</reference>
<feature type="compositionally biased region" description="Basic and acidic residues" evidence="1">
    <location>
        <begin position="10"/>
        <end position="30"/>
    </location>
</feature>
<feature type="region of interest" description="Disordered" evidence="1">
    <location>
        <begin position="58"/>
        <end position="80"/>
    </location>
</feature>
<evidence type="ECO:0000313" key="2">
    <source>
        <dbReference type="Ensembl" id="ENSSRHP00000028661.1"/>
    </source>
</evidence>
<sequence>MTTLTKRNRRSEAPAERWSNAEEKEEKTDGTDEEQDTDSKSLRLTLMEEILLLGLKDKEVSHTARISAQRGRGLRESHSA</sequence>
<dbReference type="Ensembl" id="ENSSRHT00000029511.1">
    <property type="protein sequence ID" value="ENSSRHP00000028661.1"/>
    <property type="gene ID" value="ENSSRHG00000014876.1"/>
</dbReference>
<dbReference type="AlphaFoldDB" id="A0A673HQJ1"/>
<keyword evidence="3" id="KW-1185">Reference proteome</keyword>
<proteinExistence type="predicted"/>
<reference evidence="2" key="2">
    <citation type="submission" date="2025-09" db="UniProtKB">
        <authorList>
            <consortium name="Ensembl"/>
        </authorList>
    </citation>
    <scope>IDENTIFICATION</scope>
</reference>
<evidence type="ECO:0000313" key="3">
    <source>
        <dbReference type="Proteomes" id="UP000472270"/>
    </source>
</evidence>
<evidence type="ECO:0000256" key="1">
    <source>
        <dbReference type="SAM" id="MobiDB-lite"/>
    </source>
</evidence>
<accession>A0A673HQJ1</accession>
<feature type="region of interest" description="Disordered" evidence="1">
    <location>
        <begin position="1"/>
        <end position="41"/>
    </location>
</feature>
<dbReference type="Proteomes" id="UP000472270">
    <property type="component" value="Unassembled WGS sequence"/>
</dbReference>
<protein>
    <submittedName>
        <fullName evidence="2">Uncharacterized protein</fullName>
    </submittedName>
</protein>